<keyword evidence="8" id="KW-0131">Cell cycle</keyword>
<evidence type="ECO:0000313" key="8">
    <source>
        <dbReference type="EMBL" id="KAE8725778.1"/>
    </source>
</evidence>
<evidence type="ECO:0000259" key="7">
    <source>
        <dbReference type="PROSITE" id="PS51775"/>
    </source>
</evidence>
<evidence type="ECO:0000256" key="2">
    <source>
        <dbReference type="ARBA" id="ARBA00022692"/>
    </source>
</evidence>
<keyword evidence="2" id="KW-0812">Transmembrane</keyword>
<name>A0A6A3CEB9_HIBSY</name>
<dbReference type="Proteomes" id="UP000436088">
    <property type="component" value="Unassembled WGS sequence"/>
</dbReference>
<evidence type="ECO:0000313" key="9">
    <source>
        <dbReference type="Proteomes" id="UP000436088"/>
    </source>
</evidence>
<organism evidence="8 9">
    <name type="scientific">Hibiscus syriacus</name>
    <name type="common">Rose of Sharon</name>
    <dbReference type="NCBI Taxonomy" id="106335"/>
    <lineage>
        <taxon>Eukaryota</taxon>
        <taxon>Viridiplantae</taxon>
        <taxon>Streptophyta</taxon>
        <taxon>Embryophyta</taxon>
        <taxon>Tracheophyta</taxon>
        <taxon>Spermatophyta</taxon>
        <taxon>Magnoliopsida</taxon>
        <taxon>eudicotyledons</taxon>
        <taxon>Gunneridae</taxon>
        <taxon>Pentapetalae</taxon>
        <taxon>rosids</taxon>
        <taxon>malvids</taxon>
        <taxon>Malvales</taxon>
        <taxon>Malvaceae</taxon>
        <taxon>Malvoideae</taxon>
        <taxon>Hibiscus</taxon>
    </lineage>
</organism>
<feature type="region of interest" description="Disordered" evidence="6">
    <location>
        <begin position="347"/>
        <end position="367"/>
    </location>
</feature>
<evidence type="ECO:0000256" key="3">
    <source>
        <dbReference type="ARBA" id="ARBA00022989"/>
    </source>
</evidence>
<comment type="caution">
    <text evidence="8">The sequence shown here is derived from an EMBL/GenBank/DDBJ whole genome shotgun (WGS) entry which is preliminary data.</text>
</comment>
<keyword evidence="3" id="KW-1133">Transmembrane helix</keyword>
<evidence type="ECO:0000256" key="6">
    <source>
        <dbReference type="SAM" id="MobiDB-lite"/>
    </source>
</evidence>
<keyword evidence="5" id="KW-0175">Coiled coil</keyword>
<keyword evidence="9" id="KW-1185">Reference proteome</keyword>
<feature type="region of interest" description="Disordered" evidence="6">
    <location>
        <begin position="232"/>
        <end position="255"/>
    </location>
</feature>
<keyword evidence="4" id="KW-0472">Membrane</keyword>
<dbReference type="PROSITE" id="PS51775">
    <property type="entry name" value="GTD_BINDING"/>
    <property type="match status" value="1"/>
</dbReference>
<keyword evidence="8" id="KW-0132">Cell division</keyword>
<dbReference type="Pfam" id="PF04576">
    <property type="entry name" value="Zein-binding"/>
    <property type="match status" value="1"/>
</dbReference>
<dbReference type="GO" id="GO:0080115">
    <property type="term" value="F:myosin XI tail binding"/>
    <property type="evidence" value="ECO:0007669"/>
    <property type="project" value="UniProtKB-ARBA"/>
</dbReference>
<feature type="coiled-coil region" evidence="5">
    <location>
        <begin position="412"/>
        <end position="439"/>
    </location>
</feature>
<reference evidence="8" key="1">
    <citation type="submission" date="2019-09" db="EMBL/GenBank/DDBJ databases">
        <title>Draft genome information of white flower Hibiscus syriacus.</title>
        <authorList>
            <person name="Kim Y.-M."/>
        </authorList>
    </citation>
    <scope>NUCLEOTIDE SEQUENCE [LARGE SCALE GENOMIC DNA]</scope>
    <source>
        <strain evidence="8">YM2019G1</strain>
    </source>
</reference>
<dbReference type="EMBL" id="VEPZ02000402">
    <property type="protein sequence ID" value="KAE8725778.1"/>
    <property type="molecule type" value="Genomic_DNA"/>
</dbReference>
<sequence>MESEIFSTPRDLTKCCDCGCPTCSLIGKPSSTWFRSVKRKFDEFETGNRFYVPEFDLFSNPRIQIETECVVLRETVCGQQATIKDLYAELEKERNASSSAATEAMSMILKLQKQKAEVQMEASQFKRFAEEKMAHDQEEILALEDLLYKREQAVESLTCEALAYKHRMMSYGLTEAEAKGEKDEEVQSLGTAQNFDVQVDLRSYDYPPLKCILNENPGDQVEDVEKCAFVETPNTRERSRDLEQRTPNTQDQSRDLEQRVLQAERNPSSSQMDGGLIGTKNVLKKLIVGQSPRRIRTTRRFSADSCNSFLDKETASEFTISSPRFNIGSPKFTACYKKIESGSKMDEISNSRRMDKTSEVGDETSDRTIDSVHHEVAYSETPEPKPGIGTGDEFASTPRGAFNLPGACDPDIKKLYSRLQALEADRESMKQTLSSMRTDKAQLVLLKEIAQHLSKEMPSNRQVTKPSSPGSLPFMSVLKCSLAAVLHLSSSVASKASLSFNIHAALYLLELPVSIVTEQGWLANAFRQGPPAEAVATPFKHASLIKP</sequence>
<dbReference type="GO" id="GO:0051301">
    <property type="term" value="P:cell division"/>
    <property type="evidence" value="ECO:0007669"/>
    <property type="project" value="UniProtKB-KW"/>
</dbReference>
<comment type="subcellular location">
    <subcellularLocation>
        <location evidence="1">Membrane</location>
    </subcellularLocation>
</comment>
<dbReference type="PANTHER" id="PTHR31422:SF0">
    <property type="entry name" value="MYOSIN-BINDING PROTEIN 7"/>
    <property type="match status" value="1"/>
</dbReference>
<protein>
    <submittedName>
        <fullName evidence="8">Cell division cycle</fullName>
    </submittedName>
</protein>
<gene>
    <name evidence="8" type="ORF">F3Y22_tig00008145pilonHSYRG00051</name>
</gene>
<dbReference type="PANTHER" id="PTHR31422">
    <property type="entry name" value="BNAANNG28530D PROTEIN"/>
    <property type="match status" value="1"/>
</dbReference>
<feature type="compositionally biased region" description="Basic and acidic residues" evidence="6">
    <location>
        <begin position="232"/>
        <end position="244"/>
    </location>
</feature>
<evidence type="ECO:0000256" key="1">
    <source>
        <dbReference type="ARBA" id="ARBA00004370"/>
    </source>
</evidence>
<feature type="domain" description="GTD-binding" evidence="7">
    <location>
        <begin position="67"/>
        <end position="165"/>
    </location>
</feature>
<dbReference type="GO" id="GO:0016020">
    <property type="term" value="C:membrane"/>
    <property type="evidence" value="ECO:0007669"/>
    <property type="project" value="UniProtKB-SubCell"/>
</dbReference>
<accession>A0A6A3CEB9</accession>
<dbReference type="AlphaFoldDB" id="A0A6A3CEB9"/>
<dbReference type="InterPro" id="IPR007656">
    <property type="entry name" value="GTD-bd"/>
</dbReference>
<evidence type="ECO:0000256" key="4">
    <source>
        <dbReference type="ARBA" id="ARBA00023136"/>
    </source>
</evidence>
<proteinExistence type="predicted"/>
<evidence type="ECO:0000256" key="5">
    <source>
        <dbReference type="SAM" id="Coils"/>
    </source>
</evidence>